<proteinExistence type="predicted"/>
<dbReference type="EMBL" id="MU156046">
    <property type="protein sequence ID" value="KAF9470362.1"/>
    <property type="molecule type" value="Genomic_DNA"/>
</dbReference>
<dbReference type="OrthoDB" id="2683861at2759"/>
<dbReference type="AlphaFoldDB" id="A0A9P6CL79"/>
<sequence length="83" mass="9769">RPAEIGWWMKNARKLNRSPKISKPADFILSWRQWWVAMQPECRRDGTTWPPTHDLSGGDDHWAKVSYSGPNGFFLLILSLSWW</sequence>
<feature type="non-terminal residue" evidence="1">
    <location>
        <position position="1"/>
    </location>
</feature>
<keyword evidence="2" id="KW-1185">Reference proteome</keyword>
<protein>
    <submittedName>
        <fullName evidence="1">Uncharacterized protein</fullName>
    </submittedName>
</protein>
<gene>
    <name evidence="1" type="ORF">BDN70DRAFT_766460</name>
</gene>
<dbReference type="Proteomes" id="UP000807469">
    <property type="component" value="Unassembled WGS sequence"/>
</dbReference>
<organism evidence="1 2">
    <name type="scientific">Pholiota conissans</name>
    <dbReference type="NCBI Taxonomy" id="109636"/>
    <lineage>
        <taxon>Eukaryota</taxon>
        <taxon>Fungi</taxon>
        <taxon>Dikarya</taxon>
        <taxon>Basidiomycota</taxon>
        <taxon>Agaricomycotina</taxon>
        <taxon>Agaricomycetes</taxon>
        <taxon>Agaricomycetidae</taxon>
        <taxon>Agaricales</taxon>
        <taxon>Agaricineae</taxon>
        <taxon>Strophariaceae</taxon>
        <taxon>Pholiota</taxon>
    </lineage>
</organism>
<evidence type="ECO:0000313" key="2">
    <source>
        <dbReference type="Proteomes" id="UP000807469"/>
    </source>
</evidence>
<evidence type="ECO:0000313" key="1">
    <source>
        <dbReference type="EMBL" id="KAF9470362.1"/>
    </source>
</evidence>
<comment type="caution">
    <text evidence="1">The sequence shown here is derived from an EMBL/GenBank/DDBJ whole genome shotgun (WGS) entry which is preliminary data.</text>
</comment>
<feature type="non-terminal residue" evidence="1">
    <location>
        <position position="83"/>
    </location>
</feature>
<accession>A0A9P6CL79</accession>
<reference evidence="1" key="1">
    <citation type="submission" date="2020-11" db="EMBL/GenBank/DDBJ databases">
        <authorList>
            <consortium name="DOE Joint Genome Institute"/>
            <person name="Ahrendt S."/>
            <person name="Riley R."/>
            <person name="Andreopoulos W."/>
            <person name="Labutti K."/>
            <person name="Pangilinan J."/>
            <person name="Ruiz-Duenas F.J."/>
            <person name="Barrasa J.M."/>
            <person name="Sanchez-Garcia M."/>
            <person name="Camarero S."/>
            <person name="Miyauchi S."/>
            <person name="Serrano A."/>
            <person name="Linde D."/>
            <person name="Babiker R."/>
            <person name="Drula E."/>
            <person name="Ayuso-Fernandez I."/>
            <person name="Pacheco R."/>
            <person name="Padilla G."/>
            <person name="Ferreira P."/>
            <person name="Barriuso J."/>
            <person name="Kellner H."/>
            <person name="Castanera R."/>
            <person name="Alfaro M."/>
            <person name="Ramirez L."/>
            <person name="Pisabarro A.G."/>
            <person name="Kuo A."/>
            <person name="Tritt A."/>
            <person name="Lipzen A."/>
            <person name="He G."/>
            <person name="Yan M."/>
            <person name="Ng V."/>
            <person name="Cullen D."/>
            <person name="Martin F."/>
            <person name="Rosso M.-N."/>
            <person name="Henrissat B."/>
            <person name="Hibbett D."/>
            <person name="Martinez A.T."/>
            <person name="Grigoriev I.V."/>
        </authorList>
    </citation>
    <scope>NUCLEOTIDE SEQUENCE</scope>
    <source>
        <strain evidence="1">CIRM-BRFM 674</strain>
    </source>
</reference>
<name>A0A9P6CL79_9AGAR</name>